<sequence>MGAVPARPHPLRPGTRRHHCRSARGVVGSARASLGRRCRCGRSGCPQPAHGRRAHRCSGCLGCRAGDGSTRGLCRNDGSPHRRPRSGAPLSRIPEGASRHGAPGRRHSRCGFRSRPRSRARHHLERRGRGVMGAPRPLLECARCRSAPLAPDRLRSPRRLTGPQRRGRALVCQRLGPVHRVRPAGLARFRACRARARGTGRGARRGCCFCTHPAYRVARREGGPAQWASARAGRPARLPAFARLRGVP</sequence>
<evidence type="ECO:0000313" key="2">
    <source>
        <dbReference type="EMBL" id="CAB4975465.1"/>
    </source>
</evidence>
<proteinExistence type="predicted"/>
<accession>A0A6J7M6P4</accession>
<gene>
    <name evidence="2" type="ORF">UFOPK3957_00191</name>
</gene>
<reference evidence="2" key="1">
    <citation type="submission" date="2020-05" db="EMBL/GenBank/DDBJ databases">
        <authorList>
            <person name="Chiriac C."/>
            <person name="Salcher M."/>
            <person name="Ghai R."/>
            <person name="Kavagutti S V."/>
        </authorList>
    </citation>
    <scope>NUCLEOTIDE SEQUENCE</scope>
</reference>
<dbReference type="AlphaFoldDB" id="A0A6J7M6P4"/>
<organism evidence="2">
    <name type="scientific">freshwater metagenome</name>
    <dbReference type="NCBI Taxonomy" id="449393"/>
    <lineage>
        <taxon>unclassified sequences</taxon>
        <taxon>metagenomes</taxon>
        <taxon>ecological metagenomes</taxon>
    </lineage>
</organism>
<feature type="compositionally biased region" description="Basic residues" evidence="1">
    <location>
        <begin position="102"/>
        <end position="126"/>
    </location>
</feature>
<protein>
    <submittedName>
        <fullName evidence="2">Unannotated protein</fullName>
    </submittedName>
</protein>
<dbReference type="EMBL" id="CAFBOM010000017">
    <property type="protein sequence ID" value="CAB4975465.1"/>
    <property type="molecule type" value="Genomic_DNA"/>
</dbReference>
<name>A0A6J7M6P4_9ZZZZ</name>
<evidence type="ECO:0000256" key="1">
    <source>
        <dbReference type="SAM" id="MobiDB-lite"/>
    </source>
</evidence>
<feature type="region of interest" description="Disordered" evidence="1">
    <location>
        <begin position="71"/>
        <end position="127"/>
    </location>
</feature>